<dbReference type="SMART" id="SM00831">
    <property type="entry name" value="Cation_ATPase_N"/>
    <property type="match status" value="1"/>
</dbReference>
<sequence length="955" mass="102387">MAVSWLIRFTIVGPTSGVLTHVKLDVRGCTRLQSSSITHAPLMAGRHGYLHMRPDPASRNCFPHMSRHSGNPPATSTTLLSAATLLPSALLSALGSSRIGLTDADARQRLKEVGPNEVLPDERPRLTIELLKRLSSPLSVMLLVLSSVSLAIGEVNSAAITAAMVLLSVGIATWQEQRSVTAAKALRALVHTTATVQRRATSDAESTLAEVQIAELVPGDIVHIGAGDIVPGDLRLLAAKDLFLNQSAMTGESVPVEKWARDTLDAPEATALTPGDLPNVALMGTTVVSGTGTAVIVSTGVRTVFGNISHLASQTAAPSAFDTGIRHVANLMLVLICAMTPLVFAINYLTKGDMFEALLFSLAVAVGLTPEMLPMLTTVTLSKGALAMARRKVIVKQLSAIQNLGAMDVLCTDKTGTLTQDCVILHRHIDIDETESDHVFALTYLNSRFQTGLRNLLDKAVLLHDPAVVTSMGLDQRYRPIDEVPFDFARRRMSVIVESDTEQLLVCKGAVEETLSVCTTCERAGAVVPLTAPVMDEAKALAARLNRAGFRLLAVAFRSVAKADARAYAVADESGLTLAGFVAFIDPPKETAAAALRAIRGRGIGIKVLTGDSPDIARHVCGLVGIDSLEIVTGRQLDGLEETAVADLAERFTVFAKLTPEHKAMLVRALRSRGHVVGVLGDGINDSPALRAADVGISVDTGTDIAKEAATIILLEKSLLVLHDGIVEGRRVFANLLKYIRMASSSNFGNVFSVLGASLWLPFLPMASIQLLTCNLLYDISQTAIPTDRVDDDALAQPSSWDTRVLWRYIAIMGPLSSAVDFLTFLLLYFVLDLRSMASEAAFHSSWFVESILSQMLVIYVIRTRRIPFVQSRPSAALVAATIAIVTLALWLPFSPFAPALRLVPPPSAFWLYLPLLLAVYLSGAFLARGALYAEPRVDARTGLASALRQIKERA</sequence>
<dbReference type="InterPro" id="IPR023214">
    <property type="entry name" value="HAD_sf"/>
</dbReference>
<comment type="similarity">
    <text evidence="3">Belongs to the cation transport ATPase (P-type) (TC 3.A.3) family. Type IIIB subfamily.</text>
</comment>
<dbReference type="GO" id="GO:0005886">
    <property type="term" value="C:plasma membrane"/>
    <property type="evidence" value="ECO:0007669"/>
    <property type="project" value="UniProtKB-SubCell"/>
</dbReference>
<proteinExistence type="inferred from homology"/>
<dbReference type="NCBIfam" id="TIGR01494">
    <property type="entry name" value="ATPase_P-type"/>
    <property type="match status" value="2"/>
</dbReference>
<evidence type="ECO:0000256" key="4">
    <source>
        <dbReference type="ARBA" id="ARBA00012786"/>
    </source>
</evidence>
<comment type="function">
    <text evidence="1">Mediates magnesium influx to the cytosol.</text>
</comment>
<dbReference type="SUPFAM" id="SSF81653">
    <property type="entry name" value="Calcium ATPase, transduction domain A"/>
    <property type="match status" value="1"/>
</dbReference>
<evidence type="ECO:0000256" key="12">
    <source>
        <dbReference type="ARBA" id="ARBA00022842"/>
    </source>
</evidence>
<dbReference type="InterPro" id="IPR059000">
    <property type="entry name" value="ATPase_P-type_domA"/>
</dbReference>
<evidence type="ECO:0000256" key="9">
    <source>
        <dbReference type="ARBA" id="ARBA00022692"/>
    </source>
</evidence>
<dbReference type="InterPro" id="IPR001757">
    <property type="entry name" value="P_typ_ATPase"/>
</dbReference>
<dbReference type="GO" id="GO:0015444">
    <property type="term" value="F:P-type magnesium transporter activity"/>
    <property type="evidence" value="ECO:0007669"/>
    <property type="project" value="UniProtKB-EC"/>
</dbReference>
<dbReference type="SFLD" id="SFLDG00002">
    <property type="entry name" value="C1.7:_P-type_atpase_like"/>
    <property type="match status" value="1"/>
</dbReference>
<dbReference type="Gene3D" id="1.20.1110.10">
    <property type="entry name" value="Calcium-transporting ATPase, transmembrane domain"/>
    <property type="match status" value="1"/>
</dbReference>
<dbReference type="PROSITE" id="PS00154">
    <property type="entry name" value="ATPASE_E1_E2"/>
    <property type="match status" value="1"/>
</dbReference>
<dbReference type="InterPro" id="IPR036412">
    <property type="entry name" value="HAD-like_sf"/>
</dbReference>
<dbReference type="GO" id="GO:0016887">
    <property type="term" value="F:ATP hydrolysis activity"/>
    <property type="evidence" value="ECO:0007669"/>
    <property type="project" value="InterPro"/>
</dbReference>
<reference evidence="20 21" key="1">
    <citation type="submission" date="2019-09" db="EMBL/GenBank/DDBJ databases">
        <title>FDA dAtabase for Regulatory Grade micrObial Sequences (FDA-ARGOS): Supporting development and validation of Infectious Disease Dx tests.</title>
        <authorList>
            <person name="Sciortino C."/>
            <person name="Tallon L."/>
            <person name="Sadzewicz L."/>
            <person name="Vavikolanu K."/>
            <person name="Mehta A."/>
            <person name="Aluvathingal J."/>
            <person name="Nadendla S."/>
            <person name="Nandy P."/>
            <person name="Geyer C."/>
            <person name="Yan Y."/>
            <person name="Sichtig H."/>
        </authorList>
    </citation>
    <scope>NUCLEOTIDE SEQUENCE [LARGE SCALE GENOMIC DNA]</scope>
    <source>
        <strain evidence="20 21">FDAARGOS_664</strain>
    </source>
</reference>
<dbReference type="Pfam" id="PF00689">
    <property type="entry name" value="Cation_ATPase_C"/>
    <property type="match status" value="1"/>
</dbReference>
<dbReference type="PANTHER" id="PTHR42861">
    <property type="entry name" value="CALCIUM-TRANSPORTING ATPASE"/>
    <property type="match status" value="1"/>
</dbReference>
<evidence type="ECO:0000256" key="5">
    <source>
        <dbReference type="ARBA" id="ARBA00013555"/>
    </source>
</evidence>
<evidence type="ECO:0000256" key="2">
    <source>
        <dbReference type="ARBA" id="ARBA00004429"/>
    </source>
</evidence>
<dbReference type="Pfam" id="PF00122">
    <property type="entry name" value="E1-E2_ATPase"/>
    <property type="match status" value="1"/>
</dbReference>
<protein>
    <recommendedName>
        <fullName evidence="5">Magnesium-transporting ATPase, P-type 1</fullName>
        <ecNumber evidence="4">7.2.2.14</ecNumber>
    </recommendedName>
    <alternativeName>
        <fullName evidence="16">Mg(2+) transport ATPase, P-type 1</fullName>
    </alternativeName>
</protein>
<evidence type="ECO:0000256" key="17">
    <source>
        <dbReference type="ARBA" id="ARBA00047295"/>
    </source>
</evidence>
<dbReference type="AlphaFoldDB" id="A0A5P2HAV4"/>
<evidence type="ECO:0000256" key="13">
    <source>
        <dbReference type="ARBA" id="ARBA00022967"/>
    </source>
</evidence>
<evidence type="ECO:0000256" key="10">
    <source>
        <dbReference type="ARBA" id="ARBA00022741"/>
    </source>
</evidence>
<dbReference type="Gene3D" id="3.40.50.1000">
    <property type="entry name" value="HAD superfamily/HAD-like"/>
    <property type="match status" value="1"/>
</dbReference>
<feature type="transmembrane region" description="Helical" evidence="18">
    <location>
        <begin position="809"/>
        <end position="832"/>
    </location>
</feature>
<keyword evidence="12" id="KW-0460">Magnesium</keyword>
<evidence type="ECO:0000256" key="14">
    <source>
        <dbReference type="ARBA" id="ARBA00022989"/>
    </source>
</evidence>
<dbReference type="Gene3D" id="2.70.150.10">
    <property type="entry name" value="Calcium-transporting ATPase, cytoplasmic transduction domain A"/>
    <property type="match status" value="1"/>
</dbReference>
<feature type="transmembrane region" description="Helical" evidence="18">
    <location>
        <begin position="912"/>
        <end position="932"/>
    </location>
</feature>
<dbReference type="SUPFAM" id="SSF56784">
    <property type="entry name" value="HAD-like"/>
    <property type="match status" value="1"/>
</dbReference>
<evidence type="ECO:0000256" key="1">
    <source>
        <dbReference type="ARBA" id="ARBA00003954"/>
    </source>
</evidence>
<dbReference type="NCBIfam" id="TIGR01524">
    <property type="entry name" value="ATPase-IIIB_Mg"/>
    <property type="match status" value="1"/>
</dbReference>
<evidence type="ECO:0000256" key="15">
    <source>
        <dbReference type="ARBA" id="ARBA00023136"/>
    </source>
</evidence>
<dbReference type="OrthoDB" id="9814270at2"/>
<name>A0A5P2HAV4_9BURK</name>
<keyword evidence="13" id="KW-1278">Translocase</keyword>
<dbReference type="Pfam" id="PF13246">
    <property type="entry name" value="Cation_ATPase"/>
    <property type="match status" value="1"/>
</dbReference>
<feature type="transmembrane region" description="Helical" evidence="18">
    <location>
        <begin position="358"/>
        <end position="382"/>
    </location>
</feature>
<evidence type="ECO:0000256" key="3">
    <source>
        <dbReference type="ARBA" id="ARBA00008746"/>
    </source>
</evidence>
<accession>A0A5P2HAV4</accession>
<keyword evidence="10" id="KW-0547">Nucleotide-binding</keyword>
<dbReference type="InterPro" id="IPR023298">
    <property type="entry name" value="ATPase_P-typ_TM_dom_sf"/>
</dbReference>
<evidence type="ECO:0000313" key="21">
    <source>
        <dbReference type="Proteomes" id="UP000322822"/>
    </source>
</evidence>
<dbReference type="PRINTS" id="PR01836">
    <property type="entry name" value="MGATPASE"/>
</dbReference>
<evidence type="ECO:0000256" key="16">
    <source>
        <dbReference type="ARBA" id="ARBA00029806"/>
    </source>
</evidence>
<dbReference type="InterPro" id="IPR023299">
    <property type="entry name" value="ATPase_P-typ_cyto_dom_N"/>
</dbReference>
<gene>
    <name evidence="20" type="primary">mgtA</name>
    <name evidence="20" type="ORF">FOB72_19845</name>
</gene>
<dbReference type="InterPro" id="IPR004014">
    <property type="entry name" value="ATPase_P-typ_cation-transptr_N"/>
</dbReference>
<dbReference type="InterPro" id="IPR018303">
    <property type="entry name" value="ATPase_P-typ_P_site"/>
</dbReference>
<evidence type="ECO:0000259" key="19">
    <source>
        <dbReference type="SMART" id="SM00831"/>
    </source>
</evidence>
<feature type="transmembrane region" description="Helical" evidence="18">
    <location>
        <begin position="328"/>
        <end position="346"/>
    </location>
</feature>
<evidence type="ECO:0000256" key="18">
    <source>
        <dbReference type="SAM" id="Phobius"/>
    </source>
</evidence>
<dbReference type="Pfam" id="PF00690">
    <property type="entry name" value="Cation_ATPase_N"/>
    <property type="match status" value="1"/>
</dbReference>
<evidence type="ECO:0000256" key="11">
    <source>
        <dbReference type="ARBA" id="ARBA00022840"/>
    </source>
</evidence>
<dbReference type="SUPFAM" id="SSF81665">
    <property type="entry name" value="Calcium ATPase, transmembrane domain M"/>
    <property type="match status" value="1"/>
</dbReference>
<keyword evidence="6" id="KW-1003">Cell membrane</keyword>
<keyword evidence="11" id="KW-0067">ATP-binding</keyword>
<feature type="transmembrane region" description="Helical" evidence="18">
    <location>
        <begin position="844"/>
        <end position="862"/>
    </location>
</feature>
<organism evidence="20 21">
    <name type="scientific">Cupriavidus pauculus</name>
    <dbReference type="NCBI Taxonomy" id="82633"/>
    <lineage>
        <taxon>Bacteria</taxon>
        <taxon>Pseudomonadati</taxon>
        <taxon>Pseudomonadota</taxon>
        <taxon>Betaproteobacteria</taxon>
        <taxon>Burkholderiales</taxon>
        <taxon>Burkholderiaceae</taxon>
        <taxon>Cupriavidus</taxon>
    </lineage>
</organism>
<evidence type="ECO:0000256" key="7">
    <source>
        <dbReference type="ARBA" id="ARBA00022519"/>
    </source>
</evidence>
<evidence type="ECO:0000313" key="20">
    <source>
        <dbReference type="EMBL" id="QET04389.1"/>
    </source>
</evidence>
<dbReference type="InterPro" id="IPR006068">
    <property type="entry name" value="ATPase_P-typ_cation-transptr_C"/>
</dbReference>
<dbReference type="EC" id="7.2.2.14" evidence="4"/>
<dbReference type="GO" id="GO:0005524">
    <property type="term" value="F:ATP binding"/>
    <property type="evidence" value="ECO:0007669"/>
    <property type="project" value="UniProtKB-KW"/>
</dbReference>
<dbReference type="InterPro" id="IPR008250">
    <property type="entry name" value="ATPase_P-typ_transduc_dom_A_sf"/>
</dbReference>
<dbReference type="SFLD" id="SFLDF00027">
    <property type="entry name" value="p-type_atpase"/>
    <property type="match status" value="1"/>
</dbReference>
<dbReference type="Proteomes" id="UP000322822">
    <property type="component" value="Chromosome 2"/>
</dbReference>
<evidence type="ECO:0000256" key="6">
    <source>
        <dbReference type="ARBA" id="ARBA00022475"/>
    </source>
</evidence>
<keyword evidence="8" id="KW-0597">Phosphoprotein</keyword>
<dbReference type="SFLD" id="SFLDS00003">
    <property type="entry name" value="Haloacid_Dehalogenase"/>
    <property type="match status" value="1"/>
</dbReference>
<keyword evidence="15 18" id="KW-0472">Membrane</keyword>
<evidence type="ECO:0000256" key="8">
    <source>
        <dbReference type="ARBA" id="ARBA00022553"/>
    </source>
</evidence>
<keyword evidence="14 18" id="KW-1133">Transmembrane helix</keyword>
<feature type="transmembrane region" description="Helical" evidence="18">
    <location>
        <begin position="874"/>
        <end position="892"/>
    </location>
</feature>
<dbReference type="Gene3D" id="3.40.1110.10">
    <property type="entry name" value="Calcium-transporting ATPase, cytoplasmic domain N"/>
    <property type="match status" value="1"/>
</dbReference>
<comment type="subcellular location">
    <subcellularLocation>
        <location evidence="2">Cell inner membrane</location>
        <topology evidence="2">Multi-pass membrane protein</topology>
    </subcellularLocation>
</comment>
<dbReference type="InterPro" id="IPR006415">
    <property type="entry name" value="P-type_ATPase_IIIB"/>
</dbReference>
<dbReference type="InterPro" id="IPR044492">
    <property type="entry name" value="P_typ_ATPase_HD_dom"/>
</dbReference>
<feature type="domain" description="Cation-transporting P-type ATPase N-terminal" evidence="19">
    <location>
        <begin position="81"/>
        <end position="154"/>
    </location>
</feature>
<keyword evidence="7" id="KW-0997">Cell inner membrane</keyword>
<dbReference type="EMBL" id="CP044067">
    <property type="protein sequence ID" value="QET04389.1"/>
    <property type="molecule type" value="Genomic_DNA"/>
</dbReference>
<keyword evidence="9 18" id="KW-0812">Transmembrane</keyword>
<comment type="catalytic activity">
    <reaction evidence="17">
        <text>Mg(2+)(out) + ATP + H2O = Mg(2+)(in) + ADP + phosphate + H(+)</text>
        <dbReference type="Rhea" id="RHEA:10260"/>
        <dbReference type="ChEBI" id="CHEBI:15377"/>
        <dbReference type="ChEBI" id="CHEBI:15378"/>
        <dbReference type="ChEBI" id="CHEBI:18420"/>
        <dbReference type="ChEBI" id="CHEBI:30616"/>
        <dbReference type="ChEBI" id="CHEBI:43474"/>
        <dbReference type="ChEBI" id="CHEBI:456216"/>
        <dbReference type="EC" id="7.2.2.14"/>
    </reaction>
</comment>
<dbReference type="CDD" id="cd02077">
    <property type="entry name" value="P-type_ATPase_Mg"/>
    <property type="match status" value="1"/>
</dbReference>